<name>A0ABW4RZ89_9ACTN</name>
<keyword evidence="3" id="KW-1185">Reference proteome</keyword>
<evidence type="ECO:0000313" key="2">
    <source>
        <dbReference type="EMBL" id="MFD1891440.1"/>
    </source>
</evidence>
<gene>
    <name evidence="2" type="ORF">ACFSCS_14800</name>
</gene>
<reference evidence="3" key="1">
    <citation type="journal article" date="2019" name="Int. J. Syst. Evol. Microbiol.">
        <title>The Global Catalogue of Microorganisms (GCM) 10K type strain sequencing project: providing services to taxonomists for standard genome sequencing and annotation.</title>
        <authorList>
            <consortium name="The Broad Institute Genomics Platform"/>
            <consortium name="The Broad Institute Genome Sequencing Center for Infectious Disease"/>
            <person name="Wu L."/>
            <person name="Ma J."/>
        </authorList>
    </citation>
    <scope>NUCLEOTIDE SEQUENCE [LARGE SCALE GENOMIC DNA]</scope>
    <source>
        <strain evidence="3">CAIM 431</strain>
    </source>
</reference>
<dbReference type="EMBL" id="JBHUFZ010000033">
    <property type="protein sequence ID" value="MFD1891440.1"/>
    <property type="molecule type" value="Genomic_DNA"/>
</dbReference>
<comment type="caution">
    <text evidence="2">The sequence shown here is derived from an EMBL/GenBank/DDBJ whole genome shotgun (WGS) entry which is preliminary data.</text>
</comment>
<dbReference type="RefSeq" id="WP_343875833.1">
    <property type="nucleotide sequence ID" value="NZ_BAAAIX010000034.1"/>
</dbReference>
<dbReference type="Proteomes" id="UP001597326">
    <property type="component" value="Unassembled WGS sequence"/>
</dbReference>
<protein>
    <submittedName>
        <fullName evidence="2">Phosphotransferase</fullName>
    </submittedName>
</protein>
<evidence type="ECO:0000313" key="3">
    <source>
        <dbReference type="Proteomes" id="UP001597326"/>
    </source>
</evidence>
<sequence length="278" mass="30955">MVLDAGQQALLDAWCPGARLVRDMGWGLVERTVLHLATDQGGVTVKASPPQDRHTAREIAAHRAWLAPLVAEGHVPRLLHADQAARILVAEHLPGELVLGHPAQSEPETFAQAGRILRLLHGQSCGVDAGYGQQLRETTLRWLSRPHRIEPSTARELHRRVSAWPDQGAEVVPTHQDFQPRNWLVDEARVRLIDFGGMELAPALVDLVRLHRQDFQDDPRLEQAFLAGYGSDPRRDELWPRQLLAQAVTTAVWAFGVGDEAFEQQGHRMVAQCLDGVF</sequence>
<dbReference type="InterPro" id="IPR011009">
    <property type="entry name" value="Kinase-like_dom_sf"/>
</dbReference>
<accession>A0ABW4RZ89</accession>
<dbReference type="Pfam" id="PF01636">
    <property type="entry name" value="APH"/>
    <property type="match status" value="1"/>
</dbReference>
<feature type="domain" description="Aminoglycoside phosphotransferase" evidence="1">
    <location>
        <begin position="31"/>
        <end position="238"/>
    </location>
</feature>
<dbReference type="SUPFAM" id="SSF56112">
    <property type="entry name" value="Protein kinase-like (PK-like)"/>
    <property type="match status" value="1"/>
</dbReference>
<dbReference type="InterPro" id="IPR002575">
    <property type="entry name" value="Aminoglycoside_PTrfase"/>
</dbReference>
<evidence type="ECO:0000259" key="1">
    <source>
        <dbReference type="Pfam" id="PF01636"/>
    </source>
</evidence>
<dbReference type="Gene3D" id="3.90.1200.10">
    <property type="match status" value="1"/>
</dbReference>
<organism evidence="2 3">
    <name type="scientific">Luteococcus peritonei</name>
    <dbReference type="NCBI Taxonomy" id="88874"/>
    <lineage>
        <taxon>Bacteria</taxon>
        <taxon>Bacillati</taxon>
        <taxon>Actinomycetota</taxon>
        <taxon>Actinomycetes</taxon>
        <taxon>Propionibacteriales</taxon>
        <taxon>Propionibacteriaceae</taxon>
        <taxon>Luteococcus</taxon>
    </lineage>
</organism>
<proteinExistence type="predicted"/>